<evidence type="ECO:0000313" key="4">
    <source>
        <dbReference type="Proteomes" id="UP001521116"/>
    </source>
</evidence>
<dbReference type="Proteomes" id="UP001521116">
    <property type="component" value="Unassembled WGS sequence"/>
</dbReference>
<keyword evidence="4" id="KW-1185">Reference proteome</keyword>
<dbReference type="NCBIfam" id="TIGR00976">
    <property type="entry name" value="CocE_NonD"/>
    <property type="match status" value="1"/>
</dbReference>
<organism evidence="3 4">
    <name type="scientific">Neofusicoccum ribis</name>
    <dbReference type="NCBI Taxonomy" id="45134"/>
    <lineage>
        <taxon>Eukaryota</taxon>
        <taxon>Fungi</taxon>
        <taxon>Dikarya</taxon>
        <taxon>Ascomycota</taxon>
        <taxon>Pezizomycotina</taxon>
        <taxon>Dothideomycetes</taxon>
        <taxon>Dothideomycetes incertae sedis</taxon>
        <taxon>Botryosphaeriales</taxon>
        <taxon>Botryosphaeriaceae</taxon>
        <taxon>Neofusicoccum</taxon>
    </lineage>
</organism>
<keyword evidence="1" id="KW-0378">Hydrolase</keyword>
<comment type="caution">
    <text evidence="3">The sequence shown here is derived from an EMBL/GenBank/DDBJ whole genome shotgun (WGS) entry which is preliminary data.</text>
</comment>
<dbReference type="InterPro" id="IPR050585">
    <property type="entry name" value="Xaa-Pro_dipeptidyl-ppase/CocE"/>
</dbReference>
<dbReference type="Pfam" id="PF08530">
    <property type="entry name" value="PepX_C"/>
    <property type="match status" value="1"/>
</dbReference>
<dbReference type="InterPro" id="IPR000383">
    <property type="entry name" value="Xaa-Pro-like_dom"/>
</dbReference>
<dbReference type="InterPro" id="IPR005674">
    <property type="entry name" value="CocE/Ser_esterase"/>
</dbReference>
<dbReference type="SUPFAM" id="SSF53474">
    <property type="entry name" value="alpha/beta-Hydrolases"/>
    <property type="match status" value="1"/>
</dbReference>
<evidence type="ECO:0000313" key="3">
    <source>
        <dbReference type="EMBL" id="KAL1633153.1"/>
    </source>
</evidence>
<proteinExistence type="predicted"/>
<feature type="domain" description="Xaa-Pro dipeptidyl-peptidase C-terminal" evidence="2">
    <location>
        <begin position="318"/>
        <end position="579"/>
    </location>
</feature>
<dbReference type="InterPro" id="IPR013736">
    <property type="entry name" value="Xaa-Pro_dipept_C"/>
</dbReference>
<dbReference type="Gene3D" id="1.10.3020.20">
    <property type="match status" value="1"/>
</dbReference>
<dbReference type="InterPro" id="IPR008979">
    <property type="entry name" value="Galactose-bd-like_sf"/>
</dbReference>
<evidence type="ECO:0000259" key="2">
    <source>
        <dbReference type="SMART" id="SM00939"/>
    </source>
</evidence>
<gene>
    <name evidence="3" type="ORF">SLS56_003015</name>
</gene>
<dbReference type="Gene3D" id="2.60.120.260">
    <property type="entry name" value="Galactose-binding domain-like"/>
    <property type="match status" value="1"/>
</dbReference>
<reference evidence="3 4" key="1">
    <citation type="submission" date="2024-02" db="EMBL/GenBank/DDBJ databases">
        <title>De novo assembly and annotation of 12 fungi associated with fruit tree decline syndrome in Ontario, Canada.</title>
        <authorList>
            <person name="Sulman M."/>
            <person name="Ellouze W."/>
            <person name="Ilyukhin E."/>
        </authorList>
    </citation>
    <scope>NUCLEOTIDE SEQUENCE [LARGE SCALE GENOMIC DNA]</scope>
    <source>
        <strain evidence="3 4">M1-105</strain>
    </source>
</reference>
<dbReference type="InterPro" id="IPR029058">
    <property type="entry name" value="AB_hydrolase_fold"/>
</dbReference>
<dbReference type="SMART" id="SM00939">
    <property type="entry name" value="PepX_C"/>
    <property type="match status" value="1"/>
</dbReference>
<name>A0ABR3T1E4_9PEZI</name>
<dbReference type="PANTHER" id="PTHR43056">
    <property type="entry name" value="PEPTIDASE S9 PROLYL OLIGOPEPTIDASE"/>
    <property type="match status" value="1"/>
</dbReference>
<accession>A0ABR3T1E4</accession>
<dbReference type="Pfam" id="PF02129">
    <property type="entry name" value="Peptidase_S15"/>
    <property type="match status" value="1"/>
</dbReference>
<sequence>MPPIPRPTPGENNYRGFTPGKTEVLPAGWQLAPDTRATTTAIRIDHDVRVTVRDGCRLYIDVYRPASSGPSSRVPAILAWSCYGKKYSALSMLPMTVWHCCVPRSALSGLEKFEGLDPARWCARGYAVVSVDGRGAGDSDGAIPVMGGQDAEDGFDVVEAVARLPWCSGAVGMAGNSALAISQWFVAALRPPSLRAIAPWEGMGDLFREQFCRGGVFSMSNFDLITKEIVRGGVGVEDFAEMYRRCPTANAYWNDKRADMSKIEVPAFVVGSDVSGIHTMGSVRAWLEVPGERKWLKWGSKQEWFELYAVEESNEELARFFDRYLKGEENGWEKDTPRVRWSMLQFGDRKAVEDVVLKDYPVPETEYREMFLRADGTLGAEPQGEGATLEYDSETFGSVVSFDHTFTERTRMLGLPKAVLFMSCLERDDMCVYVIIRKKDKDGKLLMHLNFPVEATPVKSIDEIPEKQRASLNLHLGSVGQLRASHRKIDESKSIHPQFPFHPHDVEEKIEPGTVVKLEIGIWNASIDFEAGESVSIQVGGQYPSNAEYKSYSAPRPEHERNKGAHRIHLGPEYPNRHYVVMLKWLTYRSVCLFSDVEVPVKAVSEA</sequence>
<dbReference type="PANTHER" id="PTHR43056:SF10">
    <property type="entry name" value="COCE_NOND FAMILY, PUTATIVE (AFU_ORTHOLOGUE AFUA_7G00600)-RELATED"/>
    <property type="match status" value="1"/>
</dbReference>
<dbReference type="EMBL" id="JAJVDC020000023">
    <property type="protein sequence ID" value="KAL1633153.1"/>
    <property type="molecule type" value="Genomic_DNA"/>
</dbReference>
<dbReference type="SUPFAM" id="SSF49785">
    <property type="entry name" value="Galactose-binding domain-like"/>
    <property type="match status" value="1"/>
</dbReference>
<protein>
    <recommendedName>
        <fullName evidence="2">Xaa-Pro dipeptidyl-peptidase C-terminal domain-containing protein</fullName>
    </recommendedName>
</protein>
<dbReference type="Gene3D" id="3.40.50.1820">
    <property type="entry name" value="alpha/beta hydrolase"/>
    <property type="match status" value="1"/>
</dbReference>
<evidence type="ECO:0000256" key="1">
    <source>
        <dbReference type="ARBA" id="ARBA00022801"/>
    </source>
</evidence>